<dbReference type="Gene3D" id="3.20.20.120">
    <property type="entry name" value="Enolase-like C-terminal domain"/>
    <property type="match status" value="1"/>
</dbReference>
<keyword evidence="1" id="KW-0456">Lyase</keyword>
<gene>
    <name evidence="3" type="ORF">BB934_38130</name>
</gene>
<dbReference type="PANTHER" id="PTHR48080:SF2">
    <property type="entry name" value="D-GALACTONATE DEHYDRATASE"/>
    <property type="match status" value="1"/>
</dbReference>
<reference evidence="3" key="1">
    <citation type="submission" date="2016-07" db="EMBL/GenBank/DDBJ databases">
        <title>Microvirga ossetica sp. nov. a new species of rhizobia isolated from root nodules of the legume species Vicia alpestris Steven originated from North Ossetia region in the Caucasus.</title>
        <authorList>
            <person name="Safronova V.I."/>
            <person name="Kuznetsova I.G."/>
            <person name="Sazanova A.L."/>
            <person name="Belimov A."/>
            <person name="Andronov E."/>
            <person name="Osledkin Y.S."/>
            <person name="Onishchuk O.P."/>
            <person name="Kurchak O.N."/>
            <person name="Shaposhnikov A.I."/>
            <person name="Willems A."/>
            <person name="Tikhonovich I.A."/>
        </authorList>
    </citation>
    <scope>NUCLEOTIDE SEQUENCE [LARGE SCALE GENOMIC DNA]</scope>
    <source>
        <strain evidence="3">V5/3M</strain>
        <plasmid evidence="3">unnamed2</plasmid>
    </source>
</reference>
<dbReference type="SUPFAM" id="SSF51604">
    <property type="entry name" value="Enolase C-terminal domain-like"/>
    <property type="match status" value="1"/>
</dbReference>
<dbReference type="GO" id="GO:0016829">
    <property type="term" value="F:lyase activity"/>
    <property type="evidence" value="ECO:0007669"/>
    <property type="project" value="UniProtKB-KW"/>
</dbReference>
<dbReference type="GO" id="GO:0016853">
    <property type="term" value="F:isomerase activity"/>
    <property type="evidence" value="ECO:0007669"/>
    <property type="project" value="UniProtKB-KW"/>
</dbReference>
<dbReference type="OrthoDB" id="9775441at2"/>
<dbReference type="Gene3D" id="3.30.390.10">
    <property type="entry name" value="Enolase-like, N-terminal domain"/>
    <property type="match status" value="1"/>
</dbReference>
<proteinExistence type="predicted"/>
<dbReference type="InterPro" id="IPR029017">
    <property type="entry name" value="Enolase-like_N"/>
</dbReference>
<dbReference type="InterPro" id="IPR034593">
    <property type="entry name" value="DgoD-like"/>
</dbReference>
<evidence type="ECO:0000313" key="3">
    <source>
        <dbReference type="EMBL" id="ANY84080.1"/>
    </source>
</evidence>
<feature type="domain" description="Mandelate racemase/muconate lactonizing enzyme C-terminal" evidence="2">
    <location>
        <begin position="141"/>
        <end position="236"/>
    </location>
</feature>
<dbReference type="PANTHER" id="PTHR48080">
    <property type="entry name" value="D-GALACTONATE DEHYDRATASE-RELATED"/>
    <property type="match status" value="1"/>
</dbReference>
<protein>
    <submittedName>
        <fullName evidence="3">Isomerase</fullName>
    </submittedName>
</protein>
<sequence length="405" mass="42886">MRIVDIVPLLMQAGAPSVTSWTGSGGQSALATGRNWLFVKVITDVPGLVGIGEGSGWPRVIHTAVTDLKSELIGQDPRNIEQLWQRMRLALMGHGDTGVVGAGAITAIDMALWDIKGKALSTPVWNLLGGKVRGRVRYYAHAKSVLDAKALAARGVTTVKLGGHAGIVKRVAEMRAALGPTIDLAVDLHGPPWLPANDAISIGKALEPYNLLFLEDPVAPEDMEGWGRVRRALPHTPIAGGERFATKWGAYSLIKQGLVDIIQPDTGRAGGITEMKKIAALAETHFVQFAPHSGSLGPVAEFAAAHLMAAIPNALMMERLEPDWSGKAEAIKPPLEAIDGHITVPDGPGLGVGLVEEFIAAHPSQRNVAIATGGWQDPDEAGATYVAMRRRRAELLTSELGPVAP</sequence>
<organism evidence="3">
    <name type="scientific">Microvirga ossetica</name>
    <dbReference type="NCBI Taxonomy" id="1882682"/>
    <lineage>
        <taxon>Bacteria</taxon>
        <taxon>Pseudomonadati</taxon>
        <taxon>Pseudomonadota</taxon>
        <taxon>Alphaproteobacteria</taxon>
        <taxon>Hyphomicrobiales</taxon>
        <taxon>Methylobacteriaceae</taxon>
        <taxon>Microvirga</taxon>
    </lineage>
</organism>
<evidence type="ECO:0000259" key="2">
    <source>
        <dbReference type="SMART" id="SM00922"/>
    </source>
</evidence>
<dbReference type="SFLD" id="SFLDS00001">
    <property type="entry name" value="Enolase"/>
    <property type="match status" value="1"/>
</dbReference>
<dbReference type="SFLD" id="SFLDG00179">
    <property type="entry name" value="mandelate_racemase"/>
    <property type="match status" value="1"/>
</dbReference>
<dbReference type="AlphaFoldDB" id="A0A1B2EVV1"/>
<accession>A0A1B2EVV1</accession>
<dbReference type="InterPro" id="IPR013342">
    <property type="entry name" value="Mandelate_racemase_C"/>
</dbReference>
<dbReference type="RefSeq" id="WP_099515012.1">
    <property type="nucleotide sequence ID" value="NZ_CP016619.1"/>
</dbReference>
<dbReference type="Pfam" id="PF02746">
    <property type="entry name" value="MR_MLE_N"/>
    <property type="match status" value="1"/>
</dbReference>
<dbReference type="KEGG" id="moc:BB934_38130"/>
<dbReference type="SMART" id="SM00922">
    <property type="entry name" value="MR_MLE"/>
    <property type="match status" value="1"/>
</dbReference>
<dbReference type="InterPro" id="IPR013341">
    <property type="entry name" value="Mandelate_racemase_N_dom"/>
</dbReference>
<dbReference type="Pfam" id="PF13378">
    <property type="entry name" value="MR_MLE_C"/>
    <property type="match status" value="1"/>
</dbReference>
<name>A0A1B2EVV1_9HYPH</name>
<dbReference type="CDD" id="cd03316">
    <property type="entry name" value="MR_like"/>
    <property type="match status" value="1"/>
</dbReference>
<dbReference type="InterPro" id="IPR029065">
    <property type="entry name" value="Enolase_C-like"/>
</dbReference>
<keyword evidence="3" id="KW-0413">Isomerase</keyword>
<dbReference type="SUPFAM" id="SSF54826">
    <property type="entry name" value="Enolase N-terminal domain-like"/>
    <property type="match status" value="1"/>
</dbReference>
<dbReference type="InterPro" id="IPR036849">
    <property type="entry name" value="Enolase-like_C_sf"/>
</dbReference>
<dbReference type="EMBL" id="CP016619">
    <property type="protein sequence ID" value="ANY84080.1"/>
    <property type="molecule type" value="Genomic_DNA"/>
</dbReference>
<evidence type="ECO:0000256" key="1">
    <source>
        <dbReference type="ARBA" id="ARBA00023239"/>
    </source>
</evidence>
<keyword evidence="3" id="KW-0614">Plasmid</keyword>
<geneLocation type="plasmid" evidence="3">
    <name>unnamed2</name>
</geneLocation>